<gene>
    <name evidence="1" type="ORF">ADA01nite_06550</name>
</gene>
<organism evidence="1 2">
    <name type="scientific">Aneurinibacillus danicus</name>
    <dbReference type="NCBI Taxonomy" id="267746"/>
    <lineage>
        <taxon>Bacteria</taxon>
        <taxon>Bacillati</taxon>
        <taxon>Bacillota</taxon>
        <taxon>Bacilli</taxon>
        <taxon>Bacillales</taxon>
        <taxon>Paenibacillaceae</taxon>
        <taxon>Aneurinibacillus group</taxon>
        <taxon>Aneurinibacillus</taxon>
    </lineage>
</organism>
<name>A0A511V2Q8_9BACL</name>
<evidence type="ECO:0000313" key="2">
    <source>
        <dbReference type="Proteomes" id="UP000321157"/>
    </source>
</evidence>
<dbReference type="EMBL" id="BJXX01000028">
    <property type="protein sequence ID" value="GEN33195.1"/>
    <property type="molecule type" value="Genomic_DNA"/>
</dbReference>
<protein>
    <submittedName>
        <fullName evidence="1">Uncharacterized protein</fullName>
    </submittedName>
</protein>
<reference evidence="1 2" key="1">
    <citation type="submission" date="2019-07" db="EMBL/GenBank/DDBJ databases">
        <title>Whole genome shotgun sequence of Aneurinibacillus danicus NBRC 102444.</title>
        <authorList>
            <person name="Hosoyama A."/>
            <person name="Uohara A."/>
            <person name="Ohji S."/>
            <person name="Ichikawa N."/>
        </authorList>
    </citation>
    <scope>NUCLEOTIDE SEQUENCE [LARGE SCALE GENOMIC DNA]</scope>
    <source>
        <strain evidence="1 2">NBRC 102444</strain>
    </source>
</reference>
<keyword evidence="2" id="KW-1185">Reference proteome</keyword>
<dbReference type="OrthoDB" id="2974439at2"/>
<accession>A0A511V2Q8</accession>
<sequence>MEKQCARCGHVMHLYLRKLVYMNHTQIEHVPIYRCCYCEHHELVEQVKEDLKQCLQRLHTSKEERAISFAEHSAFTRMMLKNRTSGKPFTVDEWLDLYLLVKSLGDTRWLRQIVKALQRRQTEKCEESFTID</sequence>
<evidence type="ECO:0000313" key="1">
    <source>
        <dbReference type="EMBL" id="GEN33195.1"/>
    </source>
</evidence>
<comment type="caution">
    <text evidence="1">The sequence shown here is derived from an EMBL/GenBank/DDBJ whole genome shotgun (WGS) entry which is preliminary data.</text>
</comment>
<dbReference type="Proteomes" id="UP000321157">
    <property type="component" value="Unassembled WGS sequence"/>
</dbReference>
<dbReference type="RefSeq" id="WP_146808487.1">
    <property type="nucleotide sequence ID" value="NZ_BJXX01000028.1"/>
</dbReference>
<proteinExistence type="predicted"/>
<dbReference type="AlphaFoldDB" id="A0A511V2Q8"/>